<feature type="domain" description="Glycosyltransferase subfamily 4-like N-terminal" evidence="4">
    <location>
        <begin position="17"/>
        <end position="175"/>
    </location>
</feature>
<evidence type="ECO:0000313" key="6">
    <source>
        <dbReference type="Proteomes" id="UP000540519"/>
    </source>
</evidence>
<dbReference type="PANTHER" id="PTHR12526">
    <property type="entry name" value="GLYCOSYLTRANSFERASE"/>
    <property type="match status" value="1"/>
</dbReference>
<keyword evidence="2 5" id="KW-0808">Transferase</keyword>
<dbReference type="InterPro" id="IPR028098">
    <property type="entry name" value="Glyco_trans_4-like_N"/>
</dbReference>
<accession>A0A7X2ZV30</accession>
<evidence type="ECO:0000259" key="4">
    <source>
        <dbReference type="Pfam" id="PF13439"/>
    </source>
</evidence>
<dbReference type="CDD" id="cd03811">
    <property type="entry name" value="GT4_GT28_WabH-like"/>
    <property type="match status" value="1"/>
</dbReference>
<dbReference type="GO" id="GO:0016757">
    <property type="term" value="F:glycosyltransferase activity"/>
    <property type="evidence" value="ECO:0007669"/>
    <property type="project" value="UniProtKB-KW"/>
</dbReference>
<proteinExistence type="predicted"/>
<dbReference type="AlphaFoldDB" id="A0A7X2ZV30"/>
<feature type="domain" description="Glycosyl transferase family 1" evidence="3">
    <location>
        <begin position="187"/>
        <end position="327"/>
    </location>
</feature>
<gene>
    <name evidence="5" type="ORF">D9O36_13745</name>
</gene>
<evidence type="ECO:0000259" key="3">
    <source>
        <dbReference type="Pfam" id="PF00534"/>
    </source>
</evidence>
<dbReference type="RefSeq" id="WP_155600327.1">
    <property type="nucleotide sequence ID" value="NZ_RCNR01000027.1"/>
</dbReference>
<evidence type="ECO:0000313" key="5">
    <source>
        <dbReference type="EMBL" id="MUH36912.1"/>
    </source>
</evidence>
<dbReference type="EMBL" id="RCNR01000027">
    <property type="protein sequence ID" value="MUH36912.1"/>
    <property type="molecule type" value="Genomic_DNA"/>
</dbReference>
<dbReference type="PANTHER" id="PTHR12526:SF629">
    <property type="entry name" value="TEICHURONIC ACID BIOSYNTHESIS GLYCOSYLTRANSFERASE TUAH-RELATED"/>
    <property type="match status" value="1"/>
</dbReference>
<organism evidence="5 6">
    <name type="scientific">Zobellia amurskyensis</name>
    <dbReference type="NCBI Taxonomy" id="248905"/>
    <lineage>
        <taxon>Bacteria</taxon>
        <taxon>Pseudomonadati</taxon>
        <taxon>Bacteroidota</taxon>
        <taxon>Flavobacteriia</taxon>
        <taxon>Flavobacteriales</taxon>
        <taxon>Flavobacteriaceae</taxon>
        <taxon>Zobellia</taxon>
    </lineage>
</organism>
<protein>
    <submittedName>
        <fullName evidence="5">Glycosyltransferase</fullName>
    </submittedName>
</protein>
<dbReference type="Gene3D" id="3.40.50.2000">
    <property type="entry name" value="Glycogen Phosphorylase B"/>
    <property type="match status" value="2"/>
</dbReference>
<dbReference type="Pfam" id="PF00534">
    <property type="entry name" value="Glycos_transf_1"/>
    <property type="match status" value="1"/>
</dbReference>
<name>A0A7X2ZV30_9FLAO</name>
<reference evidence="5 6" key="1">
    <citation type="journal article" date="2019" name="Mar. Drugs">
        <title>Comparative Genomics and CAZyme Genome Repertoires of Marine Zobellia amurskyensis KMM 3526(T) and Zobellia laminariae KMM 3676(T).</title>
        <authorList>
            <person name="Chernysheva N."/>
            <person name="Bystritskaya E."/>
            <person name="Stenkova A."/>
            <person name="Golovkin I."/>
            <person name="Nedashkovskaya O."/>
            <person name="Isaeva M."/>
        </authorList>
    </citation>
    <scope>NUCLEOTIDE SEQUENCE [LARGE SCALE GENOMIC DNA]</scope>
    <source>
        <strain evidence="5 6">KMM 3526</strain>
    </source>
</reference>
<evidence type="ECO:0000256" key="1">
    <source>
        <dbReference type="ARBA" id="ARBA00022676"/>
    </source>
</evidence>
<evidence type="ECO:0000256" key="2">
    <source>
        <dbReference type="ARBA" id="ARBA00022679"/>
    </source>
</evidence>
<dbReference type="InterPro" id="IPR001296">
    <property type="entry name" value="Glyco_trans_1"/>
</dbReference>
<dbReference type="Pfam" id="PF13439">
    <property type="entry name" value="Glyco_transf_4"/>
    <property type="match status" value="1"/>
</dbReference>
<keyword evidence="1" id="KW-0328">Glycosyltransferase</keyword>
<sequence length="361" mass="40849">MTHKKLVYFVLPTLGAGGAERVMSYVAQNLNKDLFIVKLIVIGLKKNQAFEVDNIEVIFFEKSRVLNGFFPLFNLLRKTKPNVVITAISHLNGMAGILSLLFVNIKFIGREANVQSVLKNHSNSTRNHNIIFKKILRFGTKKLDALICQSKDMKADIIQLYDYNEAKLITINNPIADKIFLKKTIPLIQNGVYKFITVGRLAKQKGHKRIIKALSKITLPYQYTIIGDGPEKEDIFEYAKVCGIFNKINHIPFTKEVYSELSNHHLFLQGSYVEGFPNALLESCAIGTPAIAFKALGGIDEIIEEGVNGFVVENSDECVKRIEFVIQSLPSWTPEKVGRSVRQKYSSNKIMYEYEQLLLNT</sequence>
<dbReference type="OrthoDB" id="791981at2"/>
<dbReference type="SUPFAM" id="SSF53756">
    <property type="entry name" value="UDP-Glycosyltransferase/glycogen phosphorylase"/>
    <property type="match status" value="1"/>
</dbReference>
<comment type="caution">
    <text evidence="5">The sequence shown here is derived from an EMBL/GenBank/DDBJ whole genome shotgun (WGS) entry which is preliminary data.</text>
</comment>
<keyword evidence="6" id="KW-1185">Reference proteome</keyword>
<dbReference type="Proteomes" id="UP000540519">
    <property type="component" value="Unassembled WGS sequence"/>
</dbReference>